<dbReference type="PANTHER" id="PTHR30137">
    <property type="entry name" value="LUCIFERASE-LIKE MONOOXYGENASE"/>
    <property type="match status" value="1"/>
</dbReference>
<reference evidence="4" key="1">
    <citation type="submission" date="2016-10" db="EMBL/GenBank/DDBJ databases">
        <authorList>
            <person name="Varghese N."/>
            <person name="Submissions S."/>
        </authorList>
    </citation>
    <scope>NUCLEOTIDE SEQUENCE [LARGE SCALE GENOMIC DNA]</scope>
    <source>
        <strain evidence="4">CGMCC 1.8911</strain>
    </source>
</reference>
<dbReference type="PANTHER" id="PTHR30137:SF20">
    <property type="entry name" value="N-ACETYL-S-ALKYLCYSTEINE MONOOXYGENASE"/>
    <property type="match status" value="1"/>
</dbReference>
<evidence type="ECO:0000313" key="3">
    <source>
        <dbReference type="EMBL" id="SDK48459.1"/>
    </source>
</evidence>
<gene>
    <name evidence="3" type="ORF">SAMN05216187_10962</name>
</gene>
<dbReference type="Gene3D" id="3.20.20.30">
    <property type="entry name" value="Luciferase-like domain"/>
    <property type="match status" value="1"/>
</dbReference>
<proteinExistence type="predicted"/>
<dbReference type="InterPro" id="IPR036661">
    <property type="entry name" value="Luciferase-like_sf"/>
</dbReference>
<evidence type="ECO:0000259" key="2">
    <source>
        <dbReference type="Pfam" id="PF00296"/>
    </source>
</evidence>
<dbReference type="EMBL" id="FNFI01000009">
    <property type="protein sequence ID" value="SDK48459.1"/>
    <property type="molecule type" value="Genomic_DNA"/>
</dbReference>
<dbReference type="Pfam" id="PF00296">
    <property type="entry name" value="Bac_luciferase"/>
    <property type="match status" value="1"/>
</dbReference>
<dbReference type="NCBIfam" id="TIGR03558">
    <property type="entry name" value="oxido_grp_1"/>
    <property type="match status" value="1"/>
</dbReference>
<accession>A0A1G9C9X0</accession>
<organism evidence="3 4">
    <name type="scientific">Jeotgalicoccus aerolatus</name>
    <dbReference type="NCBI Taxonomy" id="709510"/>
    <lineage>
        <taxon>Bacteria</taxon>
        <taxon>Bacillati</taxon>
        <taxon>Bacillota</taxon>
        <taxon>Bacilli</taxon>
        <taxon>Bacillales</taxon>
        <taxon>Staphylococcaceae</taxon>
        <taxon>Jeotgalicoccus</taxon>
    </lineage>
</organism>
<dbReference type="STRING" id="586411.SAMN05216187_10962"/>
<dbReference type="InterPro" id="IPR019949">
    <property type="entry name" value="CmoO-like"/>
</dbReference>
<evidence type="ECO:0000256" key="1">
    <source>
        <dbReference type="ARBA" id="ARBA00007789"/>
    </source>
</evidence>
<sequence>MEFNILNQSPILKNHSVQESLQHTVHHAKLADGLGYKRYFLSEHHNLDNVIGTAPEVLVIHLINHTKNMNIGAGGVMLSHHNPFHVAEQFQLISHLAPGRIDLGIGKAPGGTPLATQALQHELRPDIDSFNDRFLSLKSYIDVTHENSGSLKISLDTDSSRPTMFLLGGSTSSAQFAAENQTNYIFAHFIKNDPVLLKEVTDIYRRFNPDGKLIIALSVLAAETEDEKNQALKGALN</sequence>
<name>A0A1G9C9X0_9STAP</name>
<dbReference type="SUPFAM" id="SSF51679">
    <property type="entry name" value="Bacterial luciferase-like"/>
    <property type="match status" value="1"/>
</dbReference>
<dbReference type="InterPro" id="IPR050766">
    <property type="entry name" value="Bact_Lucif_Oxidored"/>
</dbReference>
<protein>
    <submittedName>
        <fullName evidence="3">Luciferase family oxidoreductase, group 1</fullName>
    </submittedName>
</protein>
<feature type="domain" description="Luciferase-like" evidence="2">
    <location>
        <begin position="1"/>
        <end position="116"/>
    </location>
</feature>
<dbReference type="AlphaFoldDB" id="A0A1G9C9X0"/>
<dbReference type="GO" id="GO:0016705">
    <property type="term" value="F:oxidoreductase activity, acting on paired donors, with incorporation or reduction of molecular oxygen"/>
    <property type="evidence" value="ECO:0007669"/>
    <property type="project" value="InterPro"/>
</dbReference>
<dbReference type="Proteomes" id="UP000242700">
    <property type="component" value="Unassembled WGS sequence"/>
</dbReference>
<comment type="similarity">
    <text evidence="1">To bacterial alkanal monooxygenase alpha and beta chains.</text>
</comment>
<dbReference type="InterPro" id="IPR011251">
    <property type="entry name" value="Luciferase-like_dom"/>
</dbReference>
<evidence type="ECO:0000313" key="4">
    <source>
        <dbReference type="Proteomes" id="UP000242700"/>
    </source>
</evidence>
<dbReference type="OrthoDB" id="9780518at2"/>
<dbReference type="GO" id="GO:0005829">
    <property type="term" value="C:cytosol"/>
    <property type="evidence" value="ECO:0007669"/>
    <property type="project" value="TreeGrafter"/>
</dbReference>